<dbReference type="Proteomes" id="UP000053766">
    <property type="component" value="Unassembled WGS sequence"/>
</dbReference>
<dbReference type="Gene3D" id="2.60.120.200">
    <property type="match status" value="1"/>
</dbReference>
<evidence type="ECO:0008006" key="4">
    <source>
        <dbReference type="Google" id="ProtNLM"/>
    </source>
</evidence>
<keyword evidence="1" id="KW-0472">Membrane</keyword>
<feature type="transmembrane region" description="Helical" evidence="1">
    <location>
        <begin position="242"/>
        <end position="268"/>
    </location>
</feature>
<reference evidence="3" key="2">
    <citation type="journal article" date="2016" name="Sci. Rep.">
        <title>Dictyocaulus viviparus genome, variome and transcriptome elucidate lungworm biology and support future intervention.</title>
        <authorList>
            <person name="McNulty S.N."/>
            <person name="Strube C."/>
            <person name="Rosa B.A."/>
            <person name="Martin J.C."/>
            <person name="Tyagi R."/>
            <person name="Choi Y.J."/>
            <person name="Wang Q."/>
            <person name="Hallsworth Pepin K."/>
            <person name="Zhang X."/>
            <person name="Ozersky P."/>
            <person name="Wilson R.K."/>
            <person name="Sternberg P.W."/>
            <person name="Gasser R.B."/>
            <person name="Mitreva M."/>
        </authorList>
    </citation>
    <scope>NUCLEOTIDE SEQUENCE [LARGE SCALE GENOMIC DNA]</scope>
    <source>
        <strain evidence="3">HannoverDv2000</strain>
    </source>
</reference>
<evidence type="ECO:0000313" key="2">
    <source>
        <dbReference type="EMBL" id="KJH48157.1"/>
    </source>
</evidence>
<dbReference type="InterPro" id="IPR013320">
    <property type="entry name" value="ConA-like_dom_sf"/>
</dbReference>
<dbReference type="AlphaFoldDB" id="A0A0D8XWG2"/>
<sequence>MTVRSDEGLVFDANGYFSFELGRFLTQYILMQQKNPQTIQFAFVPTSPSTTHQLLAAILFNNKRLFEVILNKNGSINVGITDDSNRVVVRTFVGNFSDGHRHFFVARFHRDQATVVTKNLDLYDVIEITLGGQQAETNNSFSVRGRKKYRGCISNLNIDFGVADFHITPISDLYNSSYSLGNYTHLIQPNFIRKSACGPFRIRNSLPVFHELAELPIWETNFKRLVYRGDIMNLFVKEEGKFWIWIATFIILLVLSFLIVIVVFCYWLMRTEVSNKPITDCIEEEQPLQTSPPEGILYAHKKFSINSHLWSVTSNANRVAISEQQHQNNTNRQRRDRNTSKQRTVFVMEMSVRFRNPVLRRLRRRQRLHPTRNVSL</sequence>
<dbReference type="EMBL" id="KN716277">
    <property type="protein sequence ID" value="KJH48157.1"/>
    <property type="molecule type" value="Genomic_DNA"/>
</dbReference>
<proteinExistence type="predicted"/>
<evidence type="ECO:0000256" key="1">
    <source>
        <dbReference type="SAM" id="Phobius"/>
    </source>
</evidence>
<reference evidence="2 3" key="1">
    <citation type="submission" date="2013-11" db="EMBL/GenBank/DDBJ databases">
        <title>Draft genome of the bovine lungworm Dictyocaulus viviparus.</title>
        <authorList>
            <person name="Mitreva M."/>
        </authorList>
    </citation>
    <scope>NUCLEOTIDE SEQUENCE [LARGE SCALE GENOMIC DNA]</scope>
    <source>
        <strain evidence="2 3">HannoverDv2000</strain>
    </source>
</reference>
<dbReference type="STRING" id="29172.A0A0D8XWG2"/>
<name>A0A0D8XWG2_DICVI</name>
<protein>
    <recommendedName>
        <fullName evidence="4">Laminin G domain-containing protein</fullName>
    </recommendedName>
</protein>
<keyword evidence="1" id="KW-1133">Transmembrane helix</keyword>
<evidence type="ECO:0000313" key="3">
    <source>
        <dbReference type="Proteomes" id="UP000053766"/>
    </source>
</evidence>
<keyword evidence="1" id="KW-0812">Transmembrane</keyword>
<accession>A0A0D8XWG2</accession>
<gene>
    <name evidence="2" type="ORF">DICVIV_05726</name>
</gene>
<dbReference type="OrthoDB" id="5989513at2759"/>
<organism evidence="2 3">
    <name type="scientific">Dictyocaulus viviparus</name>
    <name type="common">Bovine lungworm</name>
    <dbReference type="NCBI Taxonomy" id="29172"/>
    <lineage>
        <taxon>Eukaryota</taxon>
        <taxon>Metazoa</taxon>
        <taxon>Ecdysozoa</taxon>
        <taxon>Nematoda</taxon>
        <taxon>Chromadorea</taxon>
        <taxon>Rhabditida</taxon>
        <taxon>Rhabditina</taxon>
        <taxon>Rhabditomorpha</taxon>
        <taxon>Strongyloidea</taxon>
        <taxon>Metastrongylidae</taxon>
        <taxon>Dictyocaulus</taxon>
    </lineage>
</organism>
<dbReference type="SUPFAM" id="SSF49899">
    <property type="entry name" value="Concanavalin A-like lectins/glucanases"/>
    <property type="match status" value="1"/>
</dbReference>
<keyword evidence="3" id="KW-1185">Reference proteome</keyword>